<evidence type="ECO:0000313" key="2">
    <source>
        <dbReference type="Proteomes" id="UP000230423"/>
    </source>
</evidence>
<proteinExistence type="predicted"/>
<sequence length="27" mass="3026">MAQVEAREYVNAKFCPIISQAKSDAQK</sequence>
<organism evidence="1 2">
    <name type="scientific">Teladorsagia circumcincta</name>
    <name type="common">Brown stomach worm</name>
    <name type="synonym">Ostertagia circumcincta</name>
    <dbReference type="NCBI Taxonomy" id="45464"/>
    <lineage>
        <taxon>Eukaryota</taxon>
        <taxon>Metazoa</taxon>
        <taxon>Ecdysozoa</taxon>
        <taxon>Nematoda</taxon>
        <taxon>Chromadorea</taxon>
        <taxon>Rhabditida</taxon>
        <taxon>Rhabditina</taxon>
        <taxon>Rhabditomorpha</taxon>
        <taxon>Strongyloidea</taxon>
        <taxon>Trichostrongylidae</taxon>
        <taxon>Teladorsagia</taxon>
    </lineage>
</organism>
<dbReference type="EMBL" id="KZ348972">
    <property type="protein sequence ID" value="PIO65489.1"/>
    <property type="molecule type" value="Genomic_DNA"/>
</dbReference>
<name>A0A2G9U5E9_TELCI</name>
<accession>A0A2G9U5E9</accession>
<dbReference type="AlphaFoldDB" id="A0A2G9U5E9"/>
<protein>
    <submittedName>
        <fullName evidence="1">Uncharacterized protein</fullName>
    </submittedName>
</protein>
<evidence type="ECO:0000313" key="1">
    <source>
        <dbReference type="EMBL" id="PIO65489.1"/>
    </source>
</evidence>
<keyword evidence="2" id="KW-1185">Reference proteome</keyword>
<gene>
    <name evidence="1" type="ORF">TELCIR_12839</name>
</gene>
<reference evidence="1 2" key="1">
    <citation type="submission" date="2015-09" db="EMBL/GenBank/DDBJ databases">
        <title>Draft genome of the parasitic nematode Teladorsagia circumcincta isolate WARC Sus (inbred).</title>
        <authorList>
            <person name="Mitreva M."/>
        </authorList>
    </citation>
    <scope>NUCLEOTIDE SEQUENCE [LARGE SCALE GENOMIC DNA]</scope>
    <source>
        <strain evidence="1 2">S</strain>
    </source>
</reference>
<dbReference type="Proteomes" id="UP000230423">
    <property type="component" value="Unassembled WGS sequence"/>
</dbReference>